<dbReference type="EMBL" id="JBBPFD010000015">
    <property type="protein sequence ID" value="KAK7896113.1"/>
    <property type="molecule type" value="Genomic_DNA"/>
</dbReference>
<evidence type="ECO:0000313" key="3">
    <source>
        <dbReference type="Proteomes" id="UP001460270"/>
    </source>
</evidence>
<gene>
    <name evidence="2" type="ORF">WMY93_021438</name>
</gene>
<feature type="region of interest" description="Disordered" evidence="1">
    <location>
        <begin position="93"/>
        <end position="124"/>
    </location>
</feature>
<accession>A0AAW0NHW4</accession>
<dbReference type="Proteomes" id="UP001460270">
    <property type="component" value="Unassembled WGS sequence"/>
</dbReference>
<dbReference type="AlphaFoldDB" id="A0AAW0NHW4"/>
<keyword evidence="3" id="KW-1185">Reference proteome</keyword>
<proteinExistence type="predicted"/>
<name>A0AAW0NHW4_9GOBI</name>
<reference evidence="3" key="1">
    <citation type="submission" date="2024-04" db="EMBL/GenBank/DDBJ databases">
        <title>Salinicola lusitanus LLJ914,a marine bacterium isolated from the Okinawa Trough.</title>
        <authorList>
            <person name="Li J."/>
        </authorList>
    </citation>
    <scope>NUCLEOTIDE SEQUENCE [LARGE SCALE GENOMIC DNA]</scope>
</reference>
<evidence type="ECO:0000313" key="2">
    <source>
        <dbReference type="EMBL" id="KAK7896113.1"/>
    </source>
</evidence>
<evidence type="ECO:0000256" key="1">
    <source>
        <dbReference type="SAM" id="MobiDB-lite"/>
    </source>
</evidence>
<comment type="caution">
    <text evidence="2">The sequence shown here is derived from an EMBL/GenBank/DDBJ whole genome shotgun (WGS) entry which is preliminary data.</text>
</comment>
<protein>
    <submittedName>
        <fullName evidence="2">Uncharacterized protein</fullName>
    </submittedName>
</protein>
<organism evidence="2 3">
    <name type="scientific">Mugilogobius chulae</name>
    <name type="common">yellowstripe goby</name>
    <dbReference type="NCBI Taxonomy" id="88201"/>
    <lineage>
        <taxon>Eukaryota</taxon>
        <taxon>Metazoa</taxon>
        <taxon>Chordata</taxon>
        <taxon>Craniata</taxon>
        <taxon>Vertebrata</taxon>
        <taxon>Euteleostomi</taxon>
        <taxon>Actinopterygii</taxon>
        <taxon>Neopterygii</taxon>
        <taxon>Teleostei</taxon>
        <taxon>Neoteleostei</taxon>
        <taxon>Acanthomorphata</taxon>
        <taxon>Gobiaria</taxon>
        <taxon>Gobiiformes</taxon>
        <taxon>Gobioidei</taxon>
        <taxon>Gobiidae</taxon>
        <taxon>Gobionellinae</taxon>
        <taxon>Mugilogobius</taxon>
    </lineage>
</organism>
<sequence>MVCSAVRWPRARPVHCHSPPAKENEMELRSEYSAWQTMSALPRSSISFSDVILYPITAQPITWSSHRPFAPFSLLDSGLNSKEQPEFLFADSSCSSLSPHRISQPSTSPAPPQKTSSIFTTTSV</sequence>